<keyword evidence="1" id="KW-0472">Membrane</keyword>
<evidence type="ECO:0008006" key="4">
    <source>
        <dbReference type="Google" id="ProtNLM"/>
    </source>
</evidence>
<evidence type="ECO:0000313" key="2">
    <source>
        <dbReference type="EMBL" id="BES81857.1"/>
    </source>
</evidence>
<dbReference type="RefSeq" id="WP_338248627.1">
    <property type="nucleotide sequence ID" value="NZ_AP028907.1"/>
</dbReference>
<accession>A0ABN6ZNN3</accession>
<name>A0ABN6ZNN3_9CREN</name>
<organism evidence="2 3">
    <name type="scientific">Pyrodictium abyssi</name>
    <dbReference type="NCBI Taxonomy" id="54256"/>
    <lineage>
        <taxon>Archaea</taxon>
        <taxon>Thermoproteota</taxon>
        <taxon>Thermoprotei</taxon>
        <taxon>Desulfurococcales</taxon>
        <taxon>Pyrodictiaceae</taxon>
        <taxon>Pyrodictium</taxon>
    </lineage>
</organism>
<reference evidence="2 3" key="1">
    <citation type="submission" date="2023-09" db="EMBL/GenBank/DDBJ databases">
        <title>Pyrofollis japonicus gen. nov. sp. nov., a novel member of the family Pyrodictiaceae isolated from the Iheya North hydrothermal field.</title>
        <authorList>
            <person name="Miyazaki U."/>
            <person name="Sanari M."/>
            <person name="Tame A."/>
            <person name="Kitajima M."/>
            <person name="Okamoto A."/>
            <person name="Sawayama S."/>
            <person name="Miyazaki J."/>
            <person name="Takai K."/>
            <person name="Nakagawa S."/>
        </authorList>
    </citation>
    <scope>NUCLEOTIDE SEQUENCE [LARGE SCALE GENOMIC DNA]</scope>
    <source>
        <strain evidence="2 3">AV2</strain>
    </source>
</reference>
<proteinExistence type="predicted"/>
<keyword evidence="1" id="KW-0812">Transmembrane</keyword>
<evidence type="ECO:0000256" key="1">
    <source>
        <dbReference type="SAM" id="Phobius"/>
    </source>
</evidence>
<evidence type="ECO:0000313" key="3">
    <source>
        <dbReference type="Proteomes" id="UP001341135"/>
    </source>
</evidence>
<protein>
    <recommendedName>
        <fullName evidence="4">DUF11 domain-containing protein</fullName>
    </recommendedName>
</protein>
<dbReference type="GeneID" id="89289435"/>
<dbReference type="EMBL" id="AP028907">
    <property type="protein sequence ID" value="BES81857.1"/>
    <property type="molecule type" value="Genomic_DNA"/>
</dbReference>
<gene>
    <name evidence="2" type="ORF">PABY_14240</name>
</gene>
<sequence>MRGLSQTTAVALLTLIAVVSAGILYMWYSGFTGGNEPSASSGLAALRIVAVSPLYSGNSEYCYGVSVAVANIGDAPVTLGNVSSIILGDASGSTVPCIGLWDGDTTIPPGEIVELTALPMGQLSSARTMQVRVVSTGGAEASSTLRTMCERVARGYVVRLPALDGYTTTIDAGGVNVTLAVELYDATYNTYNVSYRVDMPDGVRLAYARLEILNSTGGHPRWAANPVVEHYDVPGPNYAANYWLPVGRDEFPVTVLASLYTERG</sequence>
<keyword evidence="3" id="KW-1185">Reference proteome</keyword>
<keyword evidence="1" id="KW-1133">Transmembrane helix</keyword>
<dbReference type="Proteomes" id="UP001341135">
    <property type="component" value="Chromosome"/>
</dbReference>
<feature type="transmembrane region" description="Helical" evidence="1">
    <location>
        <begin position="7"/>
        <end position="28"/>
    </location>
</feature>